<dbReference type="EMBL" id="CP144105">
    <property type="protein sequence ID" value="WWC91096.1"/>
    <property type="molecule type" value="Genomic_DNA"/>
</dbReference>
<organism evidence="1 2">
    <name type="scientific">Kwoniella dendrophila CBS 6074</name>
    <dbReference type="NCBI Taxonomy" id="1295534"/>
    <lineage>
        <taxon>Eukaryota</taxon>
        <taxon>Fungi</taxon>
        <taxon>Dikarya</taxon>
        <taxon>Basidiomycota</taxon>
        <taxon>Agaricomycotina</taxon>
        <taxon>Tremellomycetes</taxon>
        <taxon>Tremellales</taxon>
        <taxon>Cryptococcaceae</taxon>
        <taxon>Kwoniella</taxon>
    </lineage>
</organism>
<accession>A0AAX4K039</accession>
<evidence type="ECO:0000313" key="1">
    <source>
        <dbReference type="EMBL" id="WWC91096.1"/>
    </source>
</evidence>
<dbReference type="Gene3D" id="2.40.320.10">
    <property type="entry name" value="Hypothetical Protein Pfu-838710-001"/>
    <property type="match status" value="1"/>
</dbReference>
<evidence type="ECO:0008006" key="3">
    <source>
        <dbReference type="Google" id="ProtNLM"/>
    </source>
</evidence>
<dbReference type="RefSeq" id="XP_066077859.1">
    <property type="nucleotide sequence ID" value="XM_066221762.1"/>
</dbReference>
<name>A0AAX4K039_9TREE</name>
<gene>
    <name evidence="1" type="ORF">L201_006037</name>
</gene>
<sequence>MSSSSYSSSSSSSSSLEPTLYTILPESLHSKFVSHLSLNSIHIEELEYIDRIYVNSNPIIQGQLRNLRFRSRKLKLSSATSSSSKKNKNKGRTKENVNDQWIHTLSYISSPLKSQEYSQATTRAVIGLNNLSLENTDDIQDFVESLGFEHSHTYQQKGQLFYIPLSYPTSLPITLQLSITHLTPLNTSSASDNQQNLTNNPSKQEPWLIQLYPSRPVNAVSINGDVNYSNLVELMKDFVDRLGVQGLDWSITGR</sequence>
<dbReference type="Proteomes" id="UP001355207">
    <property type="component" value="Chromosome 8"/>
</dbReference>
<dbReference type="GeneID" id="91096707"/>
<keyword evidence="2" id="KW-1185">Reference proteome</keyword>
<evidence type="ECO:0000313" key="2">
    <source>
        <dbReference type="Proteomes" id="UP001355207"/>
    </source>
</evidence>
<protein>
    <recommendedName>
        <fullName evidence="3">Mediator of RNA polymerase II transcription subunit 18</fullName>
    </recommendedName>
</protein>
<dbReference type="AlphaFoldDB" id="A0AAX4K039"/>
<reference evidence="1 2" key="1">
    <citation type="submission" date="2024-01" db="EMBL/GenBank/DDBJ databases">
        <title>Comparative genomics of Cryptococcus and Kwoniella reveals pathogenesis evolution and contrasting modes of karyotype evolution via chromosome fusion or intercentromeric recombination.</title>
        <authorList>
            <person name="Coelho M.A."/>
            <person name="David-Palma M."/>
            <person name="Shea T."/>
            <person name="Bowers K."/>
            <person name="McGinley-Smith S."/>
            <person name="Mohammad A.W."/>
            <person name="Gnirke A."/>
            <person name="Yurkov A.M."/>
            <person name="Nowrousian M."/>
            <person name="Sun S."/>
            <person name="Cuomo C.A."/>
            <person name="Heitman J."/>
        </authorList>
    </citation>
    <scope>NUCLEOTIDE SEQUENCE [LARGE SCALE GENOMIC DNA]</scope>
    <source>
        <strain evidence="1 2">CBS 6074</strain>
    </source>
</reference>
<proteinExistence type="predicted"/>